<dbReference type="InterPro" id="IPR056863">
    <property type="entry name" value="LMN_ATRN_NET-like_EGF"/>
</dbReference>
<evidence type="ECO:0000313" key="9">
    <source>
        <dbReference type="RefSeq" id="XP_026685983.1"/>
    </source>
</evidence>
<feature type="compositionally biased region" description="Low complexity" evidence="6">
    <location>
        <begin position="200"/>
        <end position="213"/>
    </location>
</feature>
<dbReference type="AlphaFoldDB" id="A0A3Q0JG06"/>
<dbReference type="PaxDb" id="121845-A0A3Q0JG06"/>
<feature type="non-terminal residue" evidence="9">
    <location>
        <position position="1"/>
    </location>
</feature>
<dbReference type="GO" id="GO:0009888">
    <property type="term" value="P:tissue development"/>
    <property type="evidence" value="ECO:0007669"/>
    <property type="project" value="TreeGrafter"/>
</dbReference>
<keyword evidence="2" id="KW-0677">Repeat</keyword>
<dbReference type="Pfam" id="PF00055">
    <property type="entry name" value="Laminin_N"/>
    <property type="match status" value="3"/>
</dbReference>
<dbReference type="Pfam" id="PF24973">
    <property type="entry name" value="EGF_LMN_ATRN"/>
    <property type="match status" value="1"/>
</dbReference>
<dbReference type="RefSeq" id="XP_026685983.1">
    <property type="nucleotide sequence ID" value="XM_026830182.1"/>
</dbReference>
<dbReference type="GO" id="GO:0016358">
    <property type="term" value="P:dendrite development"/>
    <property type="evidence" value="ECO:0007669"/>
    <property type="project" value="TreeGrafter"/>
</dbReference>
<evidence type="ECO:0000256" key="2">
    <source>
        <dbReference type="ARBA" id="ARBA00022737"/>
    </source>
</evidence>
<dbReference type="PANTHER" id="PTHR10574:SF365">
    <property type="entry name" value="NETRIN-A-RELATED"/>
    <property type="match status" value="1"/>
</dbReference>
<dbReference type="PANTHER" id="PTHR10574">
    <property type="entry name" value="NETRIN/LAMININ-RELATED"/>
    <property type="match status" value="1"/>
</dbReference>
<dbReference type="GO" id="GO:0008045">
    <property type="term" value="P:motor neuron axon guidance"/>
    <property type="evidence" value="ECO:0007669"/>
    <property type="project" value="TreeGrafter"/>
</dbReference>
<proteinExistence type="predicted"/>
<accession>A0A3Q0JG06</accession>
<dbReference type="KEGG" id="dci:103518357"/>
<feature type="compositionally biased region" description="Acidic residues" evidence="6">
    <location>
        <begin position="225"/>
        <end position="259"/>
    </location>
</feature>
<protein>
    <submittedName>
        <fullName evidence="9">Netrin-B-like</fullName>
    </submittedName>
</protein>
<sequence>KKFELTYISLSFCPKSIKPDSLAIYKSQDFGKSWQPLQFYSSQCKKLYGRTATGVISRGNEQEALCTDRHKKQGKGKMSRRRTNCQEVKVNSVCGLESPERYCDTSGACHVCDAGSPRGRFPAEYLTDLNNPSNVTCWRSEAQTSVNSLSASPDNVTLTLSLEKIKHTEEHTNVKSSKRSAARPIQVIFNRLYFPDHLLATTTTPAPPKLSGKFKGGSKMKGPEYDEEEEEEEEGDEEEEDEEGEGEEEEEEGEEEEEASVVLNPSQELQNQEPANPQQQDVDTGDADSLQNSINQGEDEEEGIESAADLTTSTTVAPLLFQYAVSDLSIGGRCKCNGHASRCIKSPQGELVCECRHNTAGKDCEKCKPFFSDRPWGRATVYDANECKGRDGSAASRIAFSTLEGRPSASEFDTSLVLQDWVTATDIKVIFNRLYFPDHLLATTTTPAPPKLSGKFKGGSKMKG</sequence>
<dbReference type="SUPFAM" id="SSF57196">
    <property type="entry name" value="EGF/Laminin"/>
    <property type="match status" value="1"/>
</dbReference>
<dbReference type="InterPro" id="IPR008211">
    <property type="entry name" value="Laminin_N"/>
</dbReference>
<dbReference type="GO" id="GO:0005604">
    <property type="term" value="C:basement membrane"/>
    <property type="evidence" value="ECO:0007669"/>
    <property type="project" value="TreeGrafter"/>
</dbReference>
<dbReference type="GO" id="GO:0009887">
    <property type="term" value="P:animal organ morphogenesis"/>
    <property type="evidence" value="ECO:0007669"/>
    <property type="project" value="TreeGrafter"/>
</dbReference>
<dbReference type="InterPro" id="IPR050440">
    <property type="entry name" value="Laminin/Netrin_ECM"/>
</dbReference>
<organism evidence="8 9">
    <name type="scientific">Diaphorina citri</name>
    <name type="common">Asian citrus psyllid</name>
    <dbReference type="NCBI Taxonomy" id="121845"/>
    <lineage>
        <taxon>Eukaryota</taxon>
        <taxon>Metazoa</taxon>
        <taxon>Ecdysozoa</taxon>
        <taxon>Arthropoda</taxon>
        <taxon>Hexapoda</taxon>
        <taxon>Insecta</taxon>
        <taxon>Pterygota</taxon>
        <taxon>Neoptera</taxon>
        <taxon>Paraneoptera</taxon>
        <taxon>Hemiptera</taxon>
        <taxon>Sternorrhyncha</taxon>
        <taxon>Psylloidea</taxon>
        <taxon>Psyllidae</taxon>
        <taxon>Diaphorininae</taxon>
        <taxon>Diaphorina</taxon>
    </lineage>
</organism>
<keyword evidence="8" id="KW-1185">Reference proteome</keyword>
<dbReference type="GeneID" id="103518357"/>
<evidence type="ECO:0000256" key="5">
    <source>
        <dbReference type="ARBA" id="ARBA00023292"/>
    </source>
</evidence>
<feature type="compositionally biased region" description="Polar residues" evidence="6">
    <location>
        <begin position="263"/>
        <end position="282"/>
    </location>
</feature>
<evidence type="ECO:0000256" key="1">
    <source>
        <dbReference type="ARBA" id="ARBA00022729"/>
    </source>
</evidence>
<dbReference type="SMART" id="SM00136">
    <property type="entry name" value="LamNT"/>
    <property type="match status" value="1"/>
</dbReference>
<dbReference type="PROSITE" id="PS51117">
    <property type="entry name" value="LAMININ_NTER"/>
    <property type="match status" value="1"/>
</dbReference>
<feature type="region of interest" description="Disordered" evidence="6">
    <location>
        <begin position="200"/>
        <end position="306"/>
    </location>
</feature>
<dbReference type="CDD" id="cd00055">
    <property type="entry name" value="EGF_Lam"/>
    <property type="match status" value="1"/>
</dbReference>
<gene>
    <name evidence="9" type="primary">LOC103518357</name>
</gene>
<keyword evidence="1" id="KW-0732">Signal</keyword>
<feature type="non-terminal residue" evidence="9">
    <location>
        <position position="464"/>
    </location>
</feature>
<evidence type="ECO:0000256" key="4">
    <source>
        <dbReference type="ARBA" id="ARBA00023180"/>
    </source>
</evidence>
<evidence type="ECO:0000256" key="3">
    <source>
        <dbReference type="ARBA" id="ARBA00023157"/>
    </source>
</evidence>
<name>A0A3Q0JG06_DIACI</name>
<reference evidence="9" key="1">
    <citation type="submission" date="2025-08" db="UniProtKB">
        <authorList>
            <consortium name="RefSeq"/>
        </authorList>
    </citation>
    <scope>IDENTIFICATION</scope>
</reference>
<keyword evidence="4" id="KW-0325">Glycoprotein</keyword>
<dbReference type="STRING" id="121845.A0A3Q0JG06"/>
<evidence type="ECO:0000313" key="8">
    <source>
        <dbReference type="Proteomes" id="UP000079169"/>
    </source>
</evidence>
<keyword evidence="3" id="KW-1015">Disulfide bond</keyword>
<dbReference type="Proteomes" id="UP000079169">
    <property type="component" value="Unplaced"/>
</dbReference>
<evidence type="ECO:0000259" key="7">
    <source>
        <dbReference type="PROSITE" id="PS51117"/>
    </source>
</evidence>
<evidence type="ECO:0000256" key="6">
    <source>
        <dbReference type="SAM" id="MobiDB-lite"/>
    </source>
</evidence>
<dbReference type="InterPro" id="IPR002049">
    <property type="entry name" value="LE_dom"/>
</dbReference>
<feature type="domain" description="Laminin N-terminal" evidence="7">
    <location>
        <begin position="1"/>
        <end position="154"/>
    </location>
</feature>
<dbReference type="SMART" id="SM00180">
    <property type="entry name" value="EGF_Lam"/>
    <property type="match status" value="1"/>
</dbReference>
<keyword evidence="5" id="KW-0424">Laminin EGF-like domain</keyword>
<dbReference type="Gene3D" id="2.60.120.260">
    <property type="entry name" value="Galactose-binding domain-like"/>
    <property type="match status" value="4"/>
</dbReference>